<keyword evidence="3 10" id="KW-0813">Transport</keyword>
<accession>A0AAV2H2Z9</accession>
<sequence length="109" mass="12146">MAKVVTYFTSKGNAILTAAKPRLNTVWKYAKVELRPPTVKELPEVQVGIQKLIVSGTTGKWRHLTVKEAWLNTLVGAEILFWFFAGECIGKGSIIGYNIPGATNWDIHF</sequence>
<dbReference type="GO" id="GO:0045259">
    <property type="term" value="C:proton-transporting ATP synthase complex"/>
    <property type="evidence" value="ECO:0007669"/>
    <property type="project" value="UniProtKB-UniRule"/>
</dbReference>
<keyword evidence="8 10" id="KW-0472">Membrane</keyword>
<evidence type="ECO:0000256" key="7">
    <source>
        <dbReference type="ARBA" id="ARBA00023128"/>
    </source>
</evidence>
<keyword evidence="9 10" id="KW-0066">ATP synthesis</keyword>
<dbReference type="AlphaFoldDB" id="A0AAV2H2Z9"/>
<dbReference type="GO" id="GO:0015986">
    <property type="term" value="P:proton motive force-driven ATP synthesis"/>
    <property type="evidence" value="ECO:0007669"/>
    <property type="project" value="UniProtKB-UniRule"/>
</dbReference>
<name>A0AAV2H2Z9_LYMST</name>
<dbReference type="PANTHER" id="PTHR12386">
    <property type="entry name" value="ATP SYNTHASE SUBUNIT"/>
    <property type="match status" value="1"/>
</dbReference>
<keyword evidence="6 10" id="KW-0406">Ion transport</keyword>
<keyword evidence="7 10" id="KW-0496">Mitochondrion</keyword>
<evidence type="ECO:0000256" key="1">
    <source>
        <dbReference type="ARBA" id="ARBA00004325"/>
    </source>
</evidence>
<keyword evidence="12" id="KW-1185">Reference proteome</keyword>
<evidence type="ECO:0000256" key="3">
    <source>
        <dbReference type="ARBA" id="ARBA00022448"/>
    </source>
</evidence>
<comment type="caution">
    <text evidence="11">The sequence shown here is derived from an EMBL/GenBank/DDBJ whole genome shotgun (WGS) entry which is preliminary data.</text>
</comment>
<evidence type="ECO:0000313" key="11">
    <source>
        <dbReference type="EMBL" id="CAL1527762.1"/>
    </source>
</evidence>
<evidence type="ECO:0000256" key="10">
    <source>
        <dbReference type="PIRNR" id="PIRNR017835"/>
    </source>
</evidence>
<evidence type="ECO:0000256" key="4">
    <source>
        <dbReference type="ARBA" id="ARBA00022547"/>
    </source>
</evidence>
<comment type="similarity">
    <text evidence="2 10">Belongs to the ATPase g subunit family.</text>
</comment>
<dbReference type="InterPro" id="IPR016702">
    <property type="entry name" value="ATP5MG_metazoa"/>
</dbReference>
<dbReference type="Proteomes" id="UP001497497">
    <property type="component" value="Unassembled WGS sequence"/>
</dbReference>
<dbReference type="Pfam" id="PF04718">
    <property type="entry name" value="ATP-synt_G"/>
    <property type="match status" value="1"/>
</dbReference>
<dbReference type="PIRSF" id="PIRSF017835">
    <property type="entry name" value="ATP-synth_g_mitoch_animal"/>
    <property type="match status" value="1"/>
</dbReference>
<dbReference type="GO" id="GO:0015078">
    <property type="term" value="F:proton transmembrane transporter activity"/>
    <property type="evidence" value="ECO:0007669"/>
    <property type="project" value="UniProtKB-UniRule"/>
</dbReference>
<comment type="subcellular location">
    <subcellularLocation>
        <location evidence="1">Mitochondrion membrane</location>
    </subcellularLocation>
</comment>
<keyword evidence="4 10" id="KW-0138">CF(0)</keyword>
<organism evidence="11 12">
    <name type="scientific">Lymnaea stagnalis</name>
    <name type="common">Great pond snail</name>
    <name type="synonym">Helix stagnalis</name>
    <dbReference type="NCBI Taxonomy" id="6523"/>
    <lineage>
        <taxon>Eukaryota</taxon>
        <taxon>Metazoa</taxon>
        <taxon>Spiralia</taxon>
        <taxon>Lophotrochozoa</taxon>
        <taxon>Mollusca</taxon>
        <taxon>Gastropoda</taxon>
        <taxon>Heterobranchia</taxon>
        <taxon>Euthyneura</taxon>
        <taxon>Panpulmonata</taxon>
        <taxon>Hygrophila</taxon>
        <taxon>Lymnaeoidea</taxon>
        <taxon>Lymnaeidae</taxon>
        <taxon>Lymnaea</taxon>
    </lineage>
</organism>
<keyword evidence="5 10" id="KW-0375">Hydrogen ion transport</keyword>
<proteinExistence type="inferred from homology"/>
<gene>
    <name evidence="11" type="ORF">GSLYS_00001932001</name>
</gene>
<evidence type="ECO:0000256" key="6">
    <source>
        <dbReference type="ARBA" id="ARBA00023065"/>
    </source>
</evidence>
<evidence type="ECO:0000256" key="9">
    <source>
        <dbReference type="ARBA" id="ARBA00023310"/>
    </source>
</evidence>
<reference evidence="11 12" key="1">
    <citation type="submission" date="2024-04" db="EMBL/GenBank/DDBJ databases">
        <authorList>
            <consortium name="Genoscope - CEA"/>
            <person name="William W."/>
        </authorList>
    </citation>
    <scope>NUCLEOTIDE SEQUENCE [LARGE SCALE GENOMIC DNA]</scope>
</reference>
<evidence type="ECO:0000256" key="8">
    <source>
        <dbReference type="ARBA" id="ARBA00023136"/>
    </source>
</evidence>
<dbReference type="InterPro" id="IPR006808">
    <property type="entry name" value="ATP_synth_F0_gsu_mt"/>
</dbReference>
<evidence type="ECO:0000313" key="12">
    <source>
        <dbReference type="Proteomes" id="UP001497497"/>
    </source>
</evidence>
<dbReference type="EMBL" id="CAXITT010000022">
    <property type="protein sequence ID" value="CAL1527762.1"/>
    <property type="molecule type" value="Genomic_DNA"/>
</dbReference>
<evidence type="ECO:0000256" key="2">
    <source>
        <dbReference type="ARBA" id="ARBA00005699"/>
    </source>
</evidence>
<evidence type="ECO:0000256" key="5">
    <source>
        <dbReference type="ARBA" id="ARBA00022781"/>
    </source>
</evidence>
<protein>
    <recommendedName>
        <fullName evidence="10">ATP synthase subunit g</fullName>
        <shortName evidence="10">ATPase subunit g</shortName>
    </recommendedName>
</protein>
<dbReference type="GO" id="GO:0031966">
    <property type="term" value="C:mitochondrial membrane"/>
    <property type="evidence" value="ECO:0007669"/>
    <property type="project" value="UniProtKB-SubCell"/>
</dbReference>